<gene>
    <name evidence="1" type="ORF">B0J11DRAFT_163976</name>
</gene>
<evidence type="ECO:0000313" key="2">
    <source>
        <dbReference type="Proteomes" id="UP000700596"/>
    </source>
</evidence>
<dbReference type="Proteomes" id="UP000700596">
    <property type="component" value="Unassembled WGS sequence"/>
</dbReference>
<accession>A0A9P9IU75</accession>
<dbReference type="AlphaFoldDB" id="A0A9P9IU75"/>
<name>A0A9P9IU75_9PLEO</name>
<evidence type="ECO:0000313" key="1">
    <source>
        <dbReference type="EMBL" id="KAH7135603.1"/>
    </source>
</evidence>
<proteinExistence type="predicted"/>
<dbReference type="EMBL" id="JAGMWT010000002">
    <property type="protein sequence ID" value="KAH7135603.1"/>
    <property type="molecule type" value="Genomic_DNA"/>
</dbReference>
<reference evidence="1" key="1">
    <citation type="journal article" date="2021" name="Nat. Commun.">
        <title>Genetic determinants of endophytism in the Arabidopsis root mycobiome.</title>
        <authorList>
            <person name="Mesny F."/>
            <person name="Miyauchi S."/>
            <person name="Thiergart T."/>
            <person name="Pickel B."/>
            <person name="Atanasova L."/>
            <person name="Karlsson M."/>
            <person name="Huettel B."/>
            <person name="Barry K.W."/>
            <person name="Haridas S."/>
            <person name="Chen C."/>
            <person name="Bauer D."/>
            <person name="Andreopoulos W."/>
            <person name="Pangilinan J."/>
            <person name="LaButti K."/>
            <person name="Riley R."/>
            <person name="Lipzen A."/>
            <person name="Clum A."/>
            <person name="Drula E."/>
            <person name="Henrissat B."/>
            <person name="Kohler A."/>
            <person name="Grigoriev I.V."/>
            <person name="Martin F.M."/>
            <person name="Hacquard S."/>
        </authorList>
    </citation>
    <scope>NUCLEOTIDE SEQUENCE</scope>
    <source>
        <strain evidence="1">MPI-CAGE-CH-0243</strain>
    </source>
</reference>
<comment type="caution">
    <text evidence="1">The sequence shown here is derived from an EMBL/GenBank/DDBJ whole genome shotgun (WGS) entry which is preliminary data.</text>
</comment>
<organism evidence="1 2">
    <name type="scientific">Dendryphion nanum</name>
    <dbReference type="NCBI Taxonomy" id="256645"/>
    <lineage>
        <taxon>Eukaryota</taxon>
        <taxon>Fungi</taxon>
        <taxon>Dikarya</taxon>
        <taxon>Ascomycota</taxon>
        <taxon>Pezizomycotina</taxon>
        <taxon>Dothideomycetes</taxon>
        <taxon>Pleosporomycetidae</taxon>
        <taxon>Pleosporales</taxon>
        <taxon>Torulaceae</taxon>
        <taxon>Dendryphion</taxon>
    </lineage>
</organism>
<dbReference type="OrthoDB" id="4252443at2759"/>
<keyword evidence="2" id="KW-1185">Reference proteome</keyword>
<protein>
    <submittedName>
        <fullName evidence="1">Uncharacterized protein</fullName>
    </submittedName>
</protein>
<sequence>MPSPAKYNTDELWRTFSLFTKVTEIDLAFMMVWREDHPPTSLFHAVTSISLAGVMSHDVLAAIFISVDASKLRYLRFNNLQTFAEPQEVLQNNSSDDIQLHRKDRAGPVQGWLGILTGKCTSLRTFHFLTHAEFVDKSLQPHFGINNGTNWHLTVAQGHRRYAELGAFVASVKPTLREFLFEHGPESNLFGRSVGRHANSGVAGNINAPFVGPGHDNPLPMDVFFDQHVLPVIASGHWSSLKKITIKGIGHWKPLDPWAEDATLEEVRYLHSKTRAFRDRAEMIWDAVEAGHRQVEFLVEDTASCPFYNLSNDGYYRSSTGF</sequence>